<dbReference type="FunFam" id="4.10.400.10:FF:000034">
    <property type="entry name" value="Low-density lipoprotein receptor-related protein 2"/>
    <property type="match status" value="1"/>
</dbReference>
<dbReference type="Ensembl" id="ENSPNAT00000055688.1">
    <property type="protein sequence ID" value="ENSPNAP00000045250.1"/>
    <property type="gene ID" value="ENSPNAG00000025443.2"/>
</dbReference>
<evidence type="ECO:0000256" key="11">
    <source>
        <dbReference type="ARBA" id="ARBA00023170"/>
    </source>
</evidence>
<evidence type="ECO:0008006" key="21">
    <source>
        <dbReference type="Google" id="ProtNLM"/>
    </source>
</evidence>
<sequence>MELPGLLLLVTGFLRSNCAAGVGQCSLEEFPCTADGVHHPSSSSCVSLSVVCDGQPDCQNGADERPEKCGGAKPKSCRSSEFSCSNGRCVPHSWRCDHYRDCEDGSDEDNCSQNECEVNNGGCSHICLDRPLGFVCDCPPGMRLLQDTHCEEVDPCLDADVCDQLCVQSSGSLTCGCEEGYQETSESGRCLSTGDATGLVFSSSAEIGWMSSSGSDQRKISDSTGAAGPLAASIANGAIYWSNPEHTGVYRLSLADGDQTPAVLFEGTRGIVGLAVDWVHELLYWTSNHTRALHVSSLNGSEQHGALITGLTQPAAVAVQPLLRLLFWADGGVSPRIECSSLDGMDRKALVTSIIRNPVSISLDIPRGLLYWADSGLHTISRIRYDGQHRKMVVESNGYLDEPFGLAVFEDRVYWSDHLTGSICSADKHNGRSLRVTQNAGTRSPAGLLIYHPLIQPTGAVLSPPEPDADTADSPWILSLIVFLCVLLAVLLLCWRRSDTAASSSLPSFGDAALKESQDPLVPSAHTHTQTDKNGACIDLSL</sequence>
<dbReference type="InterPro" id="IPR002172">
    <property type="entry name" value="LDrepeatLR_classA_rpt"/>
</dbReference>
<name>A0AAR2IZX3_PYGNA</name>
<feature type="signal peptide" evidence="16">
    <location>
        <begin position="1"/>
        <end position="20"/>
    </location>
</feature>
<dbReference type="PRINTS" id="PR00261">
    <property type="entry name" value="LDLRECEPTOR"/>
</dbReference>
<dbReference type="SMART" id="SM00135">
    <property type="entry name" value="LY"/>
    <property type="match status" value="5"/>
</dbReference>
<feature type="domain" description="EGF-like" evidence="18">
    <location>
        <begin position="76"/>
        <end position="112"/>
    </location>
</feature>
<evidence type="ECO:0000256" key="12">
    <source>
        <dbReference type="ARBA" id="ARBA00023180"/>
    </source>
</evidence>
<keyword evidence="8 15" id="KW-1133">Transmembrane helix</keyword>
<dbReference type="FunFam" id="2.10.25.10:FF:000009">
    <property type="entry name" value="Low-density lipoprotein receptor isoform 1"/>
    <property type="match status" value="1"/>
</dbReference>
<dbReference type="RefSeq" id="XP_017537775.1">
    <property type="nucleotide sequence ID" value="XM_017682286.2"/>
</dbReference>
<dbReference type="InterPro" id="IPR000152">
    <property type="entry name" value="EGF-type_Asp/Asn_hydroxyl_site"/>
</dbReference>
<keyword evidence="6 16" id="KW-0732">Signal</keyword>
<keyword evidence="9 15" id="KW-0472">Membrane</keyword>
<dbReference type="FunFam" id="2.120.10.30:FF:000241">
    <property type="entry name" value="Low-density lipoprotein receptor-related protein 6"/>
    <property type="match status" value="1"/>
</dbReference>
<feature type="repeat" description="LDL-receptor class B" evidence="14">
    <location>
        <begin position="368"/>
        <end position="412"/>
    </location>
</feature>
<feature type="chain" id="PRO_5043983607" description="Very low-density lipoprotein receptor" evidence="16">
    <location>
        <begin position="21"/>
        <end position="542"/>
    </location>
</feature>
<feature type="disulfide bond" evidence="13">
    <location>
        <begin position="84"/>
        <end position="102"/>
    </location>
</feature>
<evidence type="ECO:0000256" key="9">
    <source>
        <dbReference type="ARBA" id="ARBA00023136"/>
    </source>
</evidence>
<dbReference type="Gene3D" id="4.10.400.10">
    <property type="entry name" value="Low-density Lipoprotein Receptor"/>
    <property type="match status" value="2"/>
</dbReference>
<evidence type="ECO:0000256" key="5">
    <source>
        <dbReference type="ARBA" id="ARBA00022692"/>
    </source>
</evidence>
<dbReference type="Gene3D" id="2.120.10.30">
    <property type="entry name" value="TolB, C-terminal domain"/>
    <property type="match status" value="1"/>
</dbReference>
<dbReference type="InterPro" id="IPR023415">
    <property type="entry name" value="LDLR_class-A_CS"/>
</dbReference>
<dbReference type="SUPFAM" id="SSF57196">
    <property type="entry name" value="EGF/Laminin"/>
    <property type="match status" value="2"/>
</dbReference>
<evidence type="ECO:0000256" key="14">
    <source>
        <dbReference type="PROSITE-ProRule" id="PRU00461"/>
    </source>
</evidence>
<dbReference type="InterPro" id="IPR051221">
    <property type="entry name" value="LDLR-related"/>
</dbReference>
<dbReference type="Proteomes" id="UP001501920">
    <property type="component" value="Chromosome 28"/>
</dbReference>
<keyword evidence="10 13" id="KW-1015">Disulfide bond</keyword>
<dbReference type="InterPro" id="IPR001881">
    <property type="entry name" value="EGF-like_Ca-bd_dom"/>
</dbReference>
<feature type="domain" description="EGF-like" evidence="18">
    <location>
        <begin position="155"/>
        <end position="191"/>
    </location>
</feature>
<evidence type="ECO:0000313" key="20">
    <source>
        <dbReference type="Proteomes" id="UP001501920"/>
    </source>
</evidence>
<evidence type="ECO:0000259" key="17">
    <source>
        <dbReference type="SMART" id="SM00179"/>
    </source>
</evidence>
<keyword evidence="20" id="KW-1185">Reference proteome</keyword>
<dbReference type="SMART" id="SM00179">
    <property type="entry name" value="EGF_CA"/>
    <property type="match status" value="2"/>
</dbReference>
<comment type="subcellular location">
    <subcellularLocation>
        <location evidence="1">Cell membrane</location>
        <topology evidence="1">Single-pass type I membrane protein</topology>
    </subcellularLocation>
</comment>
<dbReference type="InterPro" id="IPR000033">
    <property type="entry name" value="LDLR_classB_rpt"/>
</dbReference>
<feature type="disulfide bond" evidence="13">
    <location>
        <begin position="77"/>
        <end position="89"/>
    </location>
</feature>
<dbReference type="SMART" id="SM00181">
    <property type="entry name" value="EGF"/>
    <property type="match status" value="3"/>
</dbReference>
<feature type="disulfide bond" evidence="13">
    <location>
        <begin position="96"/>
        <end position="111"/>
    </location>
</feature>
<accession>A0AAR2IZX3</accession>
<dbReference type="InterPro" id="IPR000742">
    <property type="entry name" value="EGF"/>
</dbReference>
<evidence type="ECO:0000256" key="16">
    <source>
        <dbReference type="SAM" id="SignalP"/>
    </source>
</evidence>
<feature type="repeat" description="LDL-receptor class B" evidence="14">
    <location>
        <begin position="324"/>
        <end position="367"/>
    </location>
</feature>
<dbReference type="PANTHER" id="PTHR22722:SF15">
    <property type="entry name" value="LOW-DENSITY LIPOPROTEIN RECEPTOR-RELATED"/>
    <property type="match status" value="1"/>
</dbReference>
<dbReference type="GeneTree" id="ENSGT00940000165170"/>
<dbReference type="GO" id="GO:0043235">
    <property type="term" value="C:receptor complex"/>
    <property type="evidence" value="ECO:0007669"/>
    <property type="project" value="TreeGrafter"/>
</dbReference>
<dbReference type="CDD" id="cd00054">
    <property type="entry name" value="EGF_CA"/>
    <property type="match status" value="1"/>
</dbReference>
<reference evidence="19" key="2">
    <citation type="submission" date="2025-08" db="UniProtKB">
        <authorList>
            <consortium name="Ensembl"/>
        </authorList>
    </citation>
    <scope>IDENTIFICATION</scope>
</reference>
<dbReference type="Pfam" id="PF00058">
    <property type="entry name" value="Ldl_recept_b"/>
    <property type="match status" value="2"/>
</dbReference>
<evidence type="ECO:0000256" key="2">
    <source>
        <dbReference type="ARBA" id="ARBA00022475"/>
    </source>
</evidence>
<dbReference type="PANTHER" id="PTHR22722">
    <property type="entry name" value="LOW-DENSITY LIPOPROTEIN RECEPTOR-RELATED PROTEIN 2-RELATED"/>
    <property type="match status" value="1"/>
</dbReference>
<feature type="transmembrane region" description="Helical" evidence="15">
    <location>
        <begin position="476"/>
        <end position="495"/>
    </location>
</feature>
<evidence type="ECO:0000256" key="15">
    <source>
        <dbReference type="SAM" id="Phobius"/>
    </source>
</evidence>
<comment type="caution">
    <text evidence="13">Lacks conserved residue(s) required for the propagation of feature annotation.</text>
</comment>
<dbReference type="AlphaFoldDB" id="A0AAR2IZX3"/>
<dbReference type="GO" id="GO:0042562">
    <property type="term" value="F:hormone binding"/>
    <property type="evidence" value="ECO:0007669"/>
    <property type="project" value="TreeGrafter"/>
</dbReference>
<keyword evidence="5 15" id="KW-0812">Transmembrane</keyword>
<evidence type="ECO:0000313" key="19">
    <source>
        <dbReference type="Ensembl" id="ENSPNAP00000045250.1"/>
    </source>
</evidence>
<evidence type="ECO:0000256" key="4">
    <source>
        <dbReference type="ARBA" id="ARBA00022583"/>
    </source>
</evidence>
<dbReference type="GeneID" id="108410948"/>
<reference evidence="19" key="3">
    <citation type="submission" date="2025-09" db="UniProtKB">
        <authorList>
            <consortium name="Ensembl"/>
        </authorList>
    </citation>
    <scope>IDENTIFICATION</scope>
</reference>
<feature type="domain" description="EGF-like calcium-binding" evidence="17">
    <location>
        <begin position="107"/>
        <end position="151"/>
    </location>
</feature>
<evidence type="ECO:0000256" key="1">
    <source>
        <dbReference type="ARBA" id="ARBA00004251"/>
    </source>
</evidence>
<organism evidence="19 20">
    <name type="scientific">Pygocentrus nattereri</name>
    <name type="common">Red-bellied piranha</name>
    <dbReference type="NCBI Taxonomy" id="42514"/>
    <lineage>
        <taxon>Eukaryota</taxon>
        <taxon>Metazoa</taxon>
        <taxon>Chordata</taxon>
        <taxon>Craniata</taxon>
        <taxon>Vertebrata</taxon>
        <taxon>Euteleostomi</taxon>
        <taxon>Actinopterygii</taxon>
        <taxon>Neopterygii</taxon>
        <taxon>Teleostei</taxon>
        <taxon>Ostariophysi</taxon>
        <taxon>Characiformes</taxon>
        <taxon>Characoidei</taxon>
        <taxon>Pygocentrus</taxon>
    </lineage>
</organism>
<dbReference type="Pfam" id="PF14670">
    <property type="entry name" value="FXa_inhibition"/>
    <property type="match status" value="1"/>
</dbReference>
<dbReference type="SUPFAM" id="SSF57424">
    <property type="entry name" value="LDL receptor-like module"/>
    <property type="match status" value="2"/>
</dbReference>
<keyword evidence="11" id="KW-0675">Receptor</keyword>
<dbReference type="InterPro" id="IPR036055">
    <property type="entry name" value="LDL_receptor-like_sf"/>
</dbReference>
<dbReference type="Gene3D" id="2.10.25.10">
    <property type="entry name" value="Laminin"/>
    <property type="match status" value="2"/>
</dbReference>
<reference evidence="19 20" key="1">
    <citation type="submission" date="2020-10" db="EMBL/GenBank/DDBJ databases">
        <title>Pygocentrus nattereri (red-bellied piranha) genome, fPygNat1, primary haplotype.</title>
        <authorList>
            <person name="Myers G."/>
            <person name="Meyer A."/>
            <person name="Karagic N."/>
            <person name="Pippel M."/>
            <person name="Winkler S."/>
            <person name="Tracey A."/>
            <person name="Wood J."/>
            <person name="Formenti G."/>
            <person name="Howe K."/>
            <person name="Fedrigo O."/>
            <person name="Jarvis E.D."/>
        </authorList>
    </citation>
    <scope>NUCLEOTIDE SEQUENCE [LARGE SCALE GENOMIC DNA]</scope>
</reference>
<dbReference type="PROSITE" id="PS50068">
    <property type="entry name" value="LDLRA_2"/>
    <property type="match status" value="2"/>
</dbReference>
<evidence type="ECO:0000256" key="10">
    <source>
        <dbReference type="ARBA" id="ARBA00023157"/>
    </source>
</evidence>
<dbReference type="SUPFAM" id="SSF63825">
    <property type="entry name" value="YWTD domain"/>
    <property type="match status" value="1"/>
</dbReference>
<dbReference type="PROSITE" id="PS01209">
    <property type="entry name" value="LDLRA_1"/>
    <property type="match status" value="1"/>
</dbReference>
<dbReference type="Pfam" id="PF00057">
    <property type="entry name" value="Ldl_recept_a"/>
    <property type="match status" value="2"/>
</dbReference>
<proteinExistence type="predicted"/>
<dbReference type="GO" id="GO:0016324">
    <property type="term" value="C:apical plasma membrane"/>
    <property type="evidence" value="ECO:0007669"/>
    <property type="project" value="TreeGrafter"/>
</dbReference>
<dbReference type="CDD" id="cd00112">
    <property type="entry name" value="LDLa"/>
    <property type="match status" value="1"/>
</dbReference>
<dbReference type="InterPro" id="IPR011042">
    <property type="entry name" value="6-blade_b-propeller_TolB-like"/>
</dbReference>
<dbReference type="PROSITE" id="PS00010">
    <property type="entry name" value="ASX_HYDROXYL"/>
    <property type="match status" value="1"/>
</dbReference>
<dbReference type="GO" id="GO:0006898">
    <property type="term" value="P:receptor-mediated endocytosis"/>
    <property type="evidence" value="ECO:0007669"/>
    <property type="project" value="TreeGrafter"/>
</dbReference>
<evidence type="ECO:0000259" key="18">
    <source>
        <dbReference type="SMART" id="SM00181"/>
    </source>
</evidence>
<evidence type="ECO:0000256" key="6">
    <source>
        <dbReference type="ARBA" id="ARBA00022729"/>
    </source>
</evidence>
<evidence type="ECO:0000256" key="13">
    <source>
        <dbReference type="PROSITE-ProRule" id="PRU00124"/>
    </source>
</evidence>
<evidence type="ECO:0000256" key="3">
    <source>
        <dbReference type="ARBA" id="ARBA00022536"/>
    </source>
</evidence>
<keyword evidence="3" id="KW-0245">EGF-like domain</keyword>
<dbReference type="GO" id="GO:0005509">
    <property type="term" value="F:calcium ion binding"/>
    <property type="evidence" value="ECO:0007669"/>
    <property type="project" value="InterPro"/>
</dbReference>
<feature type="domain" description="EGF-like" evidence="18">
    <location>
        <begin position="115"/>
        <end position="151"/>
    </location>
</feature>
<dbReference type="SMART" id="SM00192">
    <property type="entry name" value="LDLa"/>
    <property type="match status" value="2"/>
</dbReference>
<dbReference type="PROSITE" id="PS51120">
    <property type="entry name" value="LDLRB"/>
    <property type="match status" value="2"/>
</dbReference>
<evidence type="ECO:0000256" key="7">
    <source>
        <dbReference type="ARBA" id="ARBA00022737"/>
    </source>
</evidence>
<keyword evidence="4" id="KW-0254">Endocytosis</keyword>
<evidence type="ECO:0000256" key="8">
    <source>
        <dbReference type="ARBA" id="ARBA00022989"/>
    </source>
</evidence>
<keyword evidence="7" id="KW-0677">Repeat</keyword>
<keyword evidence="2" id="KW-1003">Cell membrane</keyword>
<keyword evidence="12" id="KW-0325">Glycoprotein</keyword>
<protein>
    <recommendedName>
        <fullName evidence="21">Very low-density lipoprotein receptor</fullName>
    </recommendedName>
</protein>
<feature type="domain" description="EGF-like calcium-binding" evidence="17">
    <location>
        <begin position="152"/>
        <end position="191"/>
    </location>
</feature>